<keyword evidence="4 6" id="KW-0067">ATP-binding</keyword>
<evidence type="ECO:0000256" key="2">
    <source>
        <dbReference type="ARBA" id="ARBA00022448"/>
    </source>
</evidence>
<name>A0A495IVB7_9SPHI</name>
<dbReference type="GO" id="GO:0005524">
    <property type="term" value="F:ATP binding"/>
    <property type="evidence" value="ECO:0007669"/>
    <property type="project" value="UniProtKB-KW"/>
</dbReference>
<keyword evidence="3" id="KW-0547">Nucleotide-binding</keyword>
<evidence type="ECO:0000313" key="7">
    <source>
        <dbReference type="Proteomes" id="UP000268007"/>
    </source>
</evidence>
<dbReference type="PROSITE" id="PS00211">
    <property type="entry name" value="ABC_TRANSPORTER_1"/>
    <property type="match status" value="1"/>
</dbReference>
<keyword evidence="2" id="KW-0813">Transport</keyword>
<dbReference type="Pfam" id="PF00005">
    <property type="entry name" value="ABC_tran"/>
    <property type="match status" value="1"/>
</dbReference>
<evidence type="ECO:0000313" key="6">
    <source>
        <dbReference type="EMBL" id="RKR80522.1"/>
    </source>
</evidence>
<dbReference type="PROSITE" id="PS50893">
    <property type="entry name" value="ABC_TRANSPORTER_2"/>
    <property type="match status" value="1"/>
</dbReference>
<evidence type="ECO:0000259" key="5">
    <source>
        <dbReference type="PROSITE" id="PS50893"/>
    </source>
</evidence>
<evidence type="ECO:0000256" key="1">
    <source>
        <dbReference type="ARBA" id="ARBA00005417"/>
    </source>
</evidence>
<comment type="similarity">
    <text evidence="1">Belongs to the ABC transporter superfamily.</text>
</comment>
<organism evidence="6 7">
    <name type="scientific">Mucilaginibacter gracilis</name>
    <dbReference type="NCBI Taxonomy" id="423350"/>
    <lineage>
        <taxon>Bacteria</taxon>
        <taxon>Pseudomonadati</taxon>
        <taxon>Bacteroidota</taxon>
        <taxon>Sphingobacteriia</taxon>
        <taxon>Sphingobacteriales</taxon>
        <taxon>Sphingobacteriaceae</taxon>
        <taxon>Mucilaginibacter</taxon>
    </lineage>
</organism>
<reference evidence="6 7" key="1">
    <citation type="submission" date="2018-10" db="EMBL/GenBank/DDBJ databases">
        <title>Genomic Encyclopedia of Archaeal and Bacterial Type Strains, Phase II (KMG-II): from individual species to whole genera.</title>
        <authorList>
            <person name="Goeker M."/>
        </authorList>
    </citation>
    <scope>NUCLEOTIDE SEQUENCE [LARGE SCALE GENOMIC DNA]</scope>
    <source>
        <strain evidence="6 7">DSM 18602</strain>
    </source>
</reference>
<keyword evidence="7" id="KW-1185">Reference proteome</keyword>
<dbReference type="EMBL" id="RBKU01000001">
    <property type="protein sequence ID" value="RKR80522.1"/>
    <property type="molecule type" value="Genomic_DNA"/>
</dbReference>
<dbReference type="SMART" id="SM00382">
    <property type="entry name" value="AAA"/>
    <property type="match status" value="1"/>
</dbReference>
<dbReference type="InterPro" id="IPR027417">
    <property type="entry name" value="P-loop_NTPase"/>
</dbReference>
<dbReference type="Gene3D" id="3.40.50.300">
    <property type="entry name" value="P-loop containing nucleotide triphosphate hydrolases"/>
    <property type="match status" value="1"/>
</dbReference>
<comment type="caution">
    <text evidence="6">The sequence shown here is derived from an EMBL/GenBank/DDBJ whole genome shotgun (WGS) entry which is preliminary data.</text>
</comment>
<dbReference type="PANTHER" id="PTHR43335">
    <property type="entry name" value="ABC TRANSPORTER, ATP-BINDING PROTEIN"/>
    <property type="match status" value="1"/>
</dbReference>
<dbReference type="AlphaFoldDB" id="A0A495IVB7"/>
<dbReference type="OrthoDB" id="9785229at2"/>
<evidence type="ECO:0000256" key="3">
    <source>
        <dbReference type="ARBA" id="ARBA00022741"/>
    </source>
</evidence>
<protein>
    <submittedName>
        <fullName evidence="6">ABC-2 type transport system ATP-binding protein</fullName>
    </submittedName>
</protein>
<dbReference type="InterPro" id="IPR017871">
    <property type="entry name" value="ABC_transporter-like_CS"/>
</dbReference>
<dbReference type="Proteomes" id="UP000268007">
    <property type="component" value="Unassembled WGS sequence"/>
</dbReference>
<dbReference type="RefSeq" id="WP_121196295.1">
    <property type="nucleotide sequence ID" value="NZ_RBKU01000001.1"/>
</dbReference>
<dbReference type="GO" id="GO:0016887">
    <property type="term" value="F:ATP hydrolysis activity"/>
    <property type="evidence" value="ECO:0007669"/>
    <property type="project" value="InterPro"/>
</dbReference>
<feature type="domain" description="ABC transporter" evidence="5">
    <location>
        <begin position="14"/>
        <end position="241"/>
    </location>
</feature>
<proteinExistence type="inferred from homology"/>
<accession>A0A495IVB7</accession>
<evidence type="ECO:0000256" key="4">
    <source>
        <dbReference type="ARBA" id="ARBA00022840"/>
    </source>
</evidence>
<dbReference type="SUPFAM" id="SSF52540">
    <property type="entry name" value="P-loop containing nucleoside triphosphate hydrolases"/>
    <property type="match status" value="1"/>
</dbReference>
<dbReference type="PANTHER" id="PTHR43335:SF4">
    <property type="entry name" value="ABC TRANSPORTER, ATP-BINDING PROTEIN"/>
    <property type="match status" value="1"/>
</dbReference>
<dbReference type="InterPro" id="IPR003593">
    <property type="entry name" value="AAA+_ATPase"/>
</dbReference>
<dbReference type="InterPro" id="IPR003439">
    <property type="entry name" value="ABC_transporter-like_ATP-bd"/>
</dbReference>
<sequence length="315" mass="34861">MQETFIKTAKEQAIETKNLSFNYKGIPIIKGLDLKVERGSIYGFLGPNGAGKTTTIRLLLGLLSPKEGKISLLGSSLNINRGTILKKVGALIETPSLYDHLSGYDNLCVVGKYRNVGNNQIQEVLNLVKLYDSREKLVSQYSLGMKQRLGLAMALLDKPDVLILDEPVNGLDPMGIVETRQLLFELNEKYGTTIFLSSHLLTEIEKLVTHVGIINEGRLIFQGPIAELDKFSKNAAVVKIGTTDHIRAQKILQDSFGLSKVSEGSLIFPFKNLEQVNQITIKLVAAGLPVYHIEVQQDSLEKTFIKLTQKANELI</sequence>
<gene>
    <name evidence="6" type="ORF">BDD43_0643</name>
</gene>